<feature type="compositionally biased region" description="Basic and acidic residues" evidence="8">
    <location>
        <begin position="2139"/>
        <end position="2153"/>
    </location>
</feature>
<dbReference type="Pfam" id="PF00443">
    <property type="entry name" value="UCH"/>
    <property type="match status" value="1"/>
</dbReference>
<gene>
    <name evidence="12" type="primary">LOC108680862</name>
</gene>
<accession>A0A8B7PGJ4</accession>
<dbReference type="OMA" id="LCCPVDN"/>
<feature type="region of interest" description="Disordered" evidence="8">
    <location>
        <begin position="2394"/>
        <end position="2433"/>
    </location>
</feature>
<dbReference type="GO" id="GO:0005634">
    <property type="term" value="C:nucleus"/>
    <property type="evidence" value="ECO:0007669"/>
    <property type="project" value="TreeGrafter"/>
</dbReference>
<dbReference type="EC" id="3.4.19.12" evidence="3"/>
<evidence type="ECO:0000259" key="9">
    <source>
        <dbReference type="PROSITE" id="PS50030"/>
    </source>
</evidence>
<evidence type="ECO:0000256" key="4">
    <source>
        <dbReference type="ARBA" id="ARBA00022670"/>
    </source>
</evidence>
<dbReference type="InterPro" id="IPR015940">
    <property type="entry name" value="UBA"/>
</dbReference>
<dbReference type="PANTHER" id="PTHR24006">
    <property type="entry name" value="UBIQUITIN CARBOXYL-TERMINAL HYDROLASE"/>
    <property type="match status" value="1"/>
</dbReference>
<dbReference type="Gene3D" id="1.10.8.10">
    <property type="entry name" value="DNA helicase RuvA subunit, C-terminal domain"/>
    <property type="match status" value="1"/>
</dbReference>
<keyword evidence="4" id="KW-0645">Protease</keyword>
<evidence type="ECO:0000313" key="12">
    <source>
        <dbReference type="RefSeq" id="XP_018025268.1"/>
    </source>
</evidence>
<evidence type="ECO:0000256" key="1">
    <source>
        <dbReference type="ARBA" id="ARBA00000707"/>
    </source>
</evidence>
<feature type="compositionally biased region" description="Basic and acidic residues" evidence="8">
    <location>
        <begin position="2839"/>
        <end position="2852"/>
    </location>
</feature>
<dbReference type="Pfam" id="PF25010">
    <property type="entry name" value="ARM_UBP24_USP9X-Y"/>
    <property type="match status" value="1"/>
</dbReference>
<dbReference type="SUPFAM" id="SSF54001">
    <property type="entry name" value="Cysteine proteinases"/>
    <property type="match status" value="1"/>
</dbReference>
<dbReference type="GO" id="GO:0016579">
    <property type="term" value="P:protein deubiquitination"/>
    <property type="evidence" value="ECO:0007669"/>
    <property type="project" value="InterPro"/>
</dbReference>
<dbReference type="InterPro" id="IPR018200">
    <property type="entry name" value="USP_CS"/>
</dbReference>
<feature type="compositionally biased region" description="Low complexity" evidence="8">
    <location>
        <begin position="2362"/>
        <end position="2374"/>
    </location>
</feature>
<feature type="region of interest" description="Disordered" evidence="8">
    <location>
        <begin position="2083"/>
        <end position="2219"/>
    </location>
</feature>
<keyword evidence="11" id="KW-1185">Reference proteome</keyword>
<dbReference type="SUPFAM" id="SSF48371">
    <property type="entry name" value="ARM repeat"/>
    <property type="match status" value="1"/>
</dbReference>
<dbReference type="RefSeq" id="XP_018025268.1">
    <property type="nucleotide sequence ID" value="XM_018169779.1"/>
</dbReference>
<keyword evidence="6 12" id="KW-0378">Hydrolase</keyword>
<dbReference type="GO" id="GO:0005829">
    <property type="term" value="C:cytosol"/>
    <property type="evidence" value="ECO:0007669"/>
    <property type="project" value="TreeGrafter"/>
</dbReference>
<comment type="catalytic activity">
    <reaction evidence="1">
        <text>Thiol-dependent hydrolysis of ester, thioester, amide, peptide and isopeptide bonds formed by the C-terminal Gly of ubiquitin (a 76-residue protein attached to proteins as an intracellular targeting signal).</text>
        <dbReference type="EC" id="3.4.19.12"/>
    </reaction>
</comment>
<dbReference type="PROSITE" id="PS00973">
    <property type="entry name" value="USP_2"/>
    <property type="match status" value="1"/>
</dbReference>
<dbReference type="InterPro" id="IPR009060">
    <property type="entry name" value="UBA-like_sf"/>
</dbReference>
<feature type="region of interest" description="Disordered" evidence="8">
    <location>
        <begin position="1481"/>
        <end position="1500"/>
    </location>
</feature>
<feature type="region of interest" description="Disordered" evidence="8">
    <location>
        <begin position="1148"/>
        <end position="1170"/>
    </location>
</feature>
<dbReference type="GeneID" id="108680862"/>
<dbReference type="InterPro" id="IPR038765">
    <property type="entry name" value="Papain-like_cys_pep_sf"/>
</dbReference>
<feature type="region of interest" description="Disordered" evidence="8">
    <location>
        <begin position="2039"/>
        <end position="2058"/>
    </location>
</feature>
<sequence length="3145" mass="347765">MENQTEDEKISLLMAMGFPDLDLISQALKASRGDINEAVSMLTENTLESYATKDDLTKVADEQWNTAVGFPNSVAQALHNRVFADSWNIPYKKHEALGQCITAAINLAKQDLCMSDSGCRRFLDELLPECFQKLMDAGAVRRWTGDIQEGVLDMAEMLLDLSVATLQCKAMPPHPGVMASLAQVFTPKNEFHTKNKLKKSEYKATSAIAITPEPNEFSYGWLVDLLNRFADLGGFVALLERLAEPDLPLALLVYMLRPISVCCRMLRKDMIWPALHPVLESVVDRLSNMTETLLKSADAERCFQLLEICQQICSAMWLEQLEHVTSLHFHLIYTMIKLPHFSARINALKGLGKLISDSDKGRSGAQSELYDIDYVQNWMTEKRILFYALDGNLDQIQYTERMRELMDTLAPKLRMEDLTRIWQLVDRAANPQVVDNIHAILEVAAKKFSPMQYEHILGLVCKSFDSGSERLKEKLLTFLGTIGRDNRLGRTAETMLDVVWGLARRPDLPAHLVDRAMKQHLNILSHSATRDSLRREYIVRCITDIKRSPAVFLPLKQLHVLAQSLTKGGHGYFKTEKSMLSDICRQHQLIALLASSLTKCHQLAVQSKGGRPPLPDTLIDGKYTHKQYLTVHMEFLKFLLKEGEQFLTSRHAKEIWDTLVTNPCASAYDKETCFFLLRVCLEDLEGASQRELLLERLLLLPPAALTRPAYTCLLAFWTAVNRTDRRLVKYNGTYCVDSLELLGQDYLWRVLLECSDLVIVNHAANLLLAAAFFNLSPKLKKNPSSLHQRFVKDCYRKLDKALGELRSVGSSEGYDTADASVASGTANLVSAVTAATNTLTAMAVTGAAEIPPPQKPSWRGLVSQVERLVCLCREYLSRVEESFAWPRTLSPHAATFTGTPLVLTVTSASPAITLTLASHSHETIRCLRSRIVAAIDQHNSSISSSADQLTQLIFVIHRDKCEREEYFKITPSKDSPWEFTAGPEEDESDVFESCDADKTFSARRHLPAVHNSSESGSEWTSERQQSDEKDLESVTCILGERDNKLLAELGVTESCELKLVFSATAAKNSATKEISSVDSWNELPGPSSYCDSTTSSSFFSSSSPQKVTVEAANPSDSVNKNSSSSTGSIKLTLFDRLQTTGSRITAAAAGATGGGSNESEDSGLAAASSRQFETEKSLPGVLMAEKGCEVFELFFSLGTLQDRRMVLCARALLHVIPTHSELLDRLDAVASSCGDTDAVELATAAGEGSGRGEGSSPAKREKLRDSAASVGILRSLFDPQHPGMSLFTLLYNLEALSSKLLHSNPSENRLDRKFCNEFLRCGGLRLLRRLLEEDTLPPNPSSRRNAAQAYGYLKREIHFRTLHLLKLLMCGAGELQRPPATLSACPNTLKQPASQGLHSDSSSAATSAGKANERILSEESLLKDAGPACHGPARAAILVLSESDWLAFLVAVMRTATPSVASKLLLPLPSDIDVVIKTVDTSSDPESSATSPDLSGGAGSSLEVSMQEAQITALSVSVLVSALAIRPNLIGSWYSVPGVRQYLLQLVLGCSSQLVREAATQQLTILTQLNTSVQPHPKLFVSLVLVKAPLPLWVSTSHARGAAPTIISQSLEYFKLRSLLLSRLTAEQEAALGVSARQMLEDEVSWLSNFTLTRPRSRHRPESAGVAARRAADDTLCAGHLTLVRALLTAPGVDLLEFGHKLIPMIVEVYLFPAAVMILDDRAQPVLENAVKAYNGKCCGALSRQEAFLLLVQLSRGHPLNMASLAHKILRLHHSQPLTEWEACPTVESRAACGFVGLKNGGATCYMNSVLQQLFLVPGVREDLLSITIRDNTETSLLYQLQTVFGHLLESELQFYEPRKFWESFRMDGQPVNIREQQDAFEFYTRLVEQVDECLKKRGIQRVFARRFEGLFSIQRLCQDCPHRFEREESFLSLNLTVKKLDALHSSLDQLVKGELLEGDNACYCDICRVKGRAVVRTCIKSAPQVLTIQLKRFGYDYDRGRSVKFDDHYEFPWLLDMAPYTAEYLAEVEDSVVKKLECDDNSPRSTTPSPEKELQPLAGRGSYAEAVAHKPDIIPVSIKEAVSGGSSGYGEDSSSSGMQDEDTEMISPDKVVGSLPPSPALTSSAKSSPLPIRRSSRKKNDTSEKHCKDSIPEGRQVPVNQDGRQDSGYEHRRRTRQEALSSSSSTESSDVFVSPTSRTPPPIDGDKIKDPSLSSSLPASACRVGPLATPPGAVALAASEGFATPTSSPRPVRNRKNRALLYDLVGVVVHSGQAAAGHYYSYIKDRRGDSLTNPNKGRWFKFNDTTVEAVEMTQAMLEHECFGGQYTAPTSSSSSLPEERNRYWSGYLLFYERREPRGSLAAPTRTTPATAPRIRQHSARSLKLTHGVRRALNLNVSPVVGRSRRTEEPQQVPATTPSPTTSNPPLVSSQSQCFDSASDVAQQVSREERNRERFARSSLSELRELMEEGEKRGIFSQQRLPPHILASIVHHNLELYRNRCIYVQPYYDFLAQLCGSLVLPSSTETQSFEPIPFVIEPAANSSSRTSDDPKRCQSSSLTKVKFSTDEQLAHSQATKLALSFLFNSYLRLKNKKRSVVEKWCQILSEIVQFSPAGCTAALEFFSEDSGHRHLRPLLLHSTHRGMRECCSTGLKCVLLEAGKHCNGDDTLMSALKTLIKTLLEMLRDAVPSAVQHSQHYFSVLLQFCSQGKRECNLVLKAGGFSLLMLFLLGKELSDDAGQRKTDCDELNTEDSTRRWTSVQAQEFGSVHAICAELIARCDLSCLATQSAPTNISMASVTADSPHDDHHDQSMTNVRQKINAERLVSERSESPVLMEVHHDVETSKMCDSDQKSPKSSSKTEYNQDSFMTDLASPNVTPVQNVQQHVYLDNFDGSFGITPTASILEVLSGNSVSIQWLSIVVTAYRELLEPMPKMTTVLMTACVNNRPFSTSLISTVLSQYSSAPSNMLRELSQLLLETLTISDQLHEERVVFLLEGGIDTQGSKCSGLLELINEYHTSDVRRAYQCMKLCVNISSRFTLARDVLSNTSSKWHWAVEWLKDTIHSALDSSSNFNVASAALSNEGSHTNVFQRTTSAQMTLEEATFLLSQMEPADILMDTENSNDGLGDIREDSPTPSNLSGSSVRWT</sequence>
<dbReference type="InterPro" id="IPR028889">
    <property type="entry name" value="USP"/>
</dbReference>
<dbReference type="GO" id="GO:0006508">
    <property type="term" value="P:proteolysis"/>
    <property type="evidence" value="ECO:0007669"/>
    <property type="project" value="UniProtKB-KW"/>
</dbReference>
<name>A0A8B7PGJ4_HYAAZ</name>
<dbReference type="PANTHER" id="PTHR24006:SF943">
    <property type="entry name" value="UBIQUITIN CARBOXYL-TERMINAL HYDROLASE PUF"/>
    <property type="match status" value="1"/>
</dbReference>
<dbReference type="GO" id="GO:0004843">
    <property type="term" value="F:cysteine-type deubiquitinase activity"/>
    <property type="evidence" value="ECO:0007669"/>
    <property type="project" value="UniProtKB-EC"/>
</dbReference>
<reference evidence="12" key="1">
    <citation type="submission" date="2025-08" db="UniProtKB">
        <authorList>
            <consortium name="RefSeq"/>
        </authorList>
    </citation>
    <scope>IDENTIFICATION</scope>
    <source>
        <tissue evidence="12">Whole organism</tissue>
    </source>
</reference>
<dbReference type="FunFam" id="3.90.70.10:FF:000022">
    <property type="entry name" value="Ubiquitin carboxyl-terminal hydrolase 24"/>
    <property type="match status" value="1"/>
</dbReference>
<keyword evidence="5" id="KW-0833">Ubl conjugation pathway</keyword>
<dbReference type="InterPro" id="IPR056850">
    <property type="entry name" value="ARM_UBP34_24_USP9X_Y"/>
</dbReference>
<dbReference type="InterPro" id="IPR021905">
    <property type="entry name" value="DUF3517"/>
</dbReference>
<evidence type="ECO:0000256" key="8">
    <source>
        <dbReference type="SAM" id="MobiDB-lite"/>
    </source>
</evidence>
<evidence type="ECO:0000256" key="3">
    <source>
        <dbReference type="ARBA" id="ARBA00012759"/>
    </source>
</evidence>
<proteinExistence type="inferred from homology"/>
<feature type="region of interest" description="Disordered" evidence="8">
    <location>
        <begin position="2359"/>
        <end position="2380"/>
    </location>
</feature>
<feature type="region of interest" description="Disordered" evidence="8">
    <location>
        <begin position="1386"/>
        <end position="1410"/>
    </location>
</feature>
<dbReference type="PROSITE" id="PS50235">
    <property type="entry name" value="USP_3"/>
    <property type="match status" value="1"/>
</dbReference>
<evidence type="ECO:0000256" key="5">
    <source>
        <dbReference type="ARBA" id="ARBA00022786"/>
    </source>
</evidence>
<dbReference type="Proteomes" id="UP000694843">
    <property type="component" value="Unplaced"/>
</dbReference>
<dbReference type="SUPFAM" id="SSF46934">
    <property type="entry name" value="UBA-like"/>
    <property type="match status" value="1"/>
</dbReference>
<feature type="compositionally biased region" description="Polar residues" evidence="8">
    <location>
        <begin position="3132"/>
        <end position="3145"/>
    </location>
</feature>
<dbReference type="InterPro" id="IPR001394">
    <property type="entry name" value="Peptidase_C19_UCH"/>
</dbReference>
<feature type="compositionally biased region" description="Basic and acidic residues" evidence="8">
    <location>
        <begin position="1020"/>
        <end position="1031"/>
    </location>
</feature>
<dbReference type="KEGG" id="hazt:108680862"/>
<dbReference type="OrthoDB" id="289038at2759"/>
<evidence type="ECO:0000313" key="11">
    <source>
        <dbReference type="Proteomes" id="UP000694843"/>
    </source>
</evidence>
<feature type="region of interest" description="Disordered" evidence="8">
    <location>
        <begin position="2839"/>
        <end position="2862"/>
    </location>
</feature>
<keyword evidence="7" id="KW-0788">Thiol protease</keyword>
<feature type="domain" description="USP" evidence="10">
    <location>
        <begin position="1796"/>
        <end position="2355"/>
    </location>
</feature>
<dbReference type="PROSITE" id="PS00972">
    <property type="entry name" value="USP_1"/>
    <property type="match status" value="1"/>
</dbReference>
<evidence type="ECO:0000256" key="7">
    <source>
        <dbReference type="ARBA" id="ARBA00022807"/>
    </source>
</evidence>
<protein>
    <recommendedName>
        <fullName evidence="3">ubiquitinyl hydrolase 1</fullName>
        <ecNumber evidence="3">3.4.19.12</ecNumber>
    </recommendedName>
</protein>
<feature type="region of interest" description="Disordered" evidence="8">
    <location>
        <begin position="3115"/>
        <end position="3145"/>
    </location>
</feature>
<organism evidence="11 12">
    <name type="scientific">Hyalella azteca</name>
    <name type="common">Amphipod</name>
    <dbReference type="NCBI Taxonomy" id="294128"/>
    <lineage>
        <taxon>Eukaryota</taxon>
        <taxon>Metazoa</taxon>
        <taxon>Ecdysozoa</taxon>
        <taxon>Arthropoda</taxon>
        <taxon>Crustacea</taxon>
        <taxon>Multicrustacea</taxon>
        <taxon>Malacostraca</taxon>
        <taxon>Eumalacostraca</taxon>
        <taxon>Peracarida</taxon>
        <taxon>Amphipoda</taxon>
        <taxon>Senticaudata</taxon>
        <taxon>Talitrida</taxon>
        <taxon>Talitroidea</taxon>
        <taxon>Hyalellidae</taxon>
        <taxon>Hyalella</taxon>
    </lineage>
</organism>
<evidence type="ECO:0000256" key="6">
    <source>
        <dbReference type="ARBA" id="ARBA00022801"/>
    </source>
</evidence>
<feature type="domain" description="UBA" evidence="9">
    <location>
        <begin position="4"/>
        <end position="45"/>
    </location>
</feature>
<dbReference type="SMART" id="SM00165">
    <property type="entry name" value="UBA"/>
    <property type="match status" value="1"/>
</dbReference>
<feature type="compositionally biased region" description="Polar residues" evidence="8">
    <location>
        <begin position="1010"/>
        <end position="1019"/>
    </location>
</feature>
<feature type="compositionally biased region" description="Low complexity" evidence="8">
    <location>
        <begin position="2416"/>
        <end position="2430"/>
    </location>
</feature>
<dbReference type="PROSITE" id="PS50030">
    <property type="entry name" value="UBA"/>
    <property type="match status" value="1"/>
</dbReference>
<dbReference type="Pfam" id="PF12030">
    <property type="entry name" value="DUF3517"/>
    <property type="match status" value="1"/>
</dbReference>
<evidence type="ECO:0000256" key="2">
    <source>
        <dbReference type="ARBA" id="ARBA00009085"/>
    </source>
</evidence>
<comment type="similarity">
    <text evidence="2">Belongs to the peptidase C19 family.</text>
</comment>
<evidence type="ECO:0000259" key="10">
    <source>
        <dbReference type="PROSITE" id="PS50235"/>
    </source>
</evidence>
<feature type="compositionally biased region" description="Low complexity" evidence="8">
    <location>
        <begin position="2121"/>
        <end position="2132"/>
    </location>
</feature>
<dbReference type="Gene3D" id="3.90.70.10">
    <property type="entry name" value="Cysteine proteinases"/>
    <property type="match status" value="2"/>
</dbReference>
<feature type="region of interest" description="Disordered" evidence="8">
    <location>
        <begin position="1007"/>
        <end position="1031"/>
    </location>
</feature>
<feature type="compositionally biased region" description="Polar residues" evidence="8">
    <location>
        <begin position="1386"/>
        <end position="1406"/>
    </location>
</feature>
<feature type="compositionally biased region" description="Polar residues" evidence="8">
    <location>
        <begin position="1481"/>
        <end position="1493"/>
    </location>
</feature>
<dbReference type="InterPro" id="IPR050164">
    <property type="entry name" value="Peptidase_C19"/>
</dbReference>
<dbReference type="InterPro" id="IPR016024">
    <property type="entry name" value="ARM-type_fold"/>
</dbReference>